<sequence>MASVPSIRRPKSAARVDAYPYALLTLRGFNSLQVTAAYRDAKRQEPRASNTEVDAALKDYISQVKPKPRAAGMSLEMLVDRFVVRRHRIPSLVDARDIAWMAEDGRTTAPVVQRAIEGGR</sequence>
<accession>A0A7Z0IRE3</accession>
<proteinExistence type="predicted"/>
<dbReference type="RefSeq" id="WP_179657251.1">
    <property type="nucleotide sequence ID" value="NZ_JACBZR010000001.1"/>
</dbReference>
<dbReference type="Proteomes" id="UP000564496">
    <property type="component" value="Unassembled WGS sequence"/>
</dbReference>
<dbReference type="EMBL" id="JACBZR010000001">
    <property type="protein sequence ID" value="NYI76627.1"/>
    <property type="molecule type" value="Genomic_DNA"/>
</dbReference>
<comment type="caution">
    <text evidence="1">The sequence shown here is derived from an EMBL/GenBank/DDBJ whole genome shotgun (WGS) entry which is preliminary data.</text>
</comment>
<gene>
    <name evidence="1" type="ORF">BJ988_001275</name>
</gene>
<evidence type="ECO:0000313" key="2">
    <source>
        <dbReference type="Proteomes" id="UP000564496"/>
    </source>
</evidence>
<reference evidence="1 2" key="1">
    <citation type="submission" date="2020-07" db="EMBL/GenBank/DDBJ databases">
        <title>Sequencing the genomes of 1000 actinobacteria strains.</title>
        <authorList>
            <person name="Klenk H.-P."/>
        </authorList>
    </citation>
    <scope>NUCLEOTIDE SEQUENCE [LARGE SCALE GENOMIC DNA]</scope>
    <source>
        <strain evidence="1 2">DSM 26487</strain>
    </source>
</reference>
<dbReference type="AlphaFoldDB" id="A0A7Z0IRE3"/>
<evidence type="ECO:0000313" key="1">
    <source>
        <dbReference type="EMBL" id="NYI76627.1"/>
    </source>
</evidence>
<keyword evidence="2" id="KW-1185">Reference proteome</keyword>
<protein>
    <submittedName>
        <fullName evidence="1">Uncharacterized protein</fullName>
    </submittedName>
</protein>
<organism evidence="1 2">
    <name type="scientific">Nocardioides panzhihuensis</name>
    <dbReference type="NCBI Taxonomy" id="860243"/>
    <lineage>
        <taxon>Bacteria</taxon>
        <taxon>Bacillati</taxon>
        <taxon>Actinomycetota</taxon>
        <taxon>Actinomycetes</taxon>
        <taxon>Propionibacteriales</taxon>
        <taxon>Nocardioidaceae</taxon>
        <taxon>Nocardioides</taxon>
    </lineage>
</organism>
<name>A0A7Z0IRE3_9ACTN</name>